<proteinExistence type="predicted"/>
<evidence type="ECO:0000313" key="3">
    <source>
        <dbReference type="EMBL" id="NZA25925.1"/>
    </source>
</evidence>
<dbReference type="EMBL" id="JACCKA010000043">
    <property type="protein sequence ID" value="NZA25925.1"/>
    <property type="molecule type" value="Genomic_DNA"/>
</dbReference>
<evidence type="ECO:0000313" key="4">
    <source>
        <dbReference type="Proteomes" id="UP000578091"/>
    </source>
</evidence>
<evidence type="ECO:0000259" key="2">
    <source>
        <dbReference type="Pfam" id="PF25023"/>
    </source>
</evidence>
<name>A0A853JAQ6_9GAMM</name>
<dbReference type="InterPro" id="IPR056823">
    <property type="entry name" value="TEN-like_YD-shell"/>
</dbReference>
<reference evidence="3 4" key="1">
    <citation type="submission" date="2020-07" db="EMBL/GenBank/DDBJ databases">
        <title>Luteimonas sp. SJ-92.</title>
        <authorList>
            <person name="Huang X.-X."/>
            <person name="Xu L."/>
            <person name="Sun J.-Q."/>
        </authorList>
    </citation>
    <scope>NUCLEOTIDE SEQUENCE [LARGE SCALE GENOMIC DNA]</scope>
    <source>
        <strain evidence="3 4">SJ-92</strain>
    </source>
</reference>
<protein>
    <submittedName>
        <fullName evidence="3">RHS repeat protein</fullName>
    </submittedName>
</protein>
<comment type="caution">
    <text evidence="3">The sequence shown here is derived from an EMBL/GenBank/DDBJ whole genome shotgun (WGS) entry which is preliminary data.</text>
</comment>
<dbReference type="Proteomes" id="UP000578091">
    <property type="component" value="Unassembled WGS sequence"/>
</dbReference>
<gene>
    <name evidence="3" type="ORF">H0E84_05970</name>
</gene>
<evidence type="ECO:0000256" key="1">
    <source>
        <dbReference type="ARBA" id="ARBA00022737"/>
    </source>
</evidence>
<feature type="domain" description="Teneurin-like YD-shell" evidence="2">
    <location>
        <begin position="35"/>
        <end position="129"/>
    </location>
</feature>
<dbReference type="Pfam" id="PF25023">
    <property type="entry name" value="TEN_YD-shell"/>
    <property type="match status" value="1"/>
</dbReference>
<dbReference type="Gene3D" id="2.180.10.10">
    <property type="entry name" value="RHS repeat-associated core"/>
    <property type="match status" value="1"/>
</dbReference>
<sequence length="159" mass="17737">MAAISDGLAGGRGNRTMSYDGLDRLTGTTSPMFGTATYGYDVLDNLRRVRLSAGARQRDHTYAYDAKQRLTQVTNTSGGATVMSLGYDVQGNLASRNGQGYAFDQGNRLREVAGLERYRYDGHGRRVQAFHDARDNLYSIYGQDGVLRYQADYRTRQTR</sequence>
<keyword evidence="1" id="KW-0677">Repeat</keyword>
<feature type="non-terminal residue" evidence="3">
    <location>
        <position position="159"/>
    </location>
</feature>
<accession>A0A853JAQ6</accession>
<organism evidence="3 4">
    <name type="scientific">Luteimonas salinisoli</name>
    <dbReference type="NCBI Taxonomy" id="2752307"/>
    <lineage>
        <taxon>Bacteria</taxon>
        <taxon>Pseudomonadati</taxon>
        <taxon>Pseudomonadota</taxon>
        <taxon>Gammaproteobacteria</taxon>
        <taxon>Lysobacterales</taxon>
        <taxon>Lysobacteraceae</taxon>
        <taxon>Luteimonas</taxon>
    </lineage>
</organism>
<keyword evidence="4" id="KW-1185">Reference proteome</keyword>
<dbReference type="AlphaFoldDB" id="A0A853JAQ6"/>